<dbReference type="GO" id="GO:0030687">
    <property type="term" value="C:preribosome, large subunit precursor"/>
    <property type="evidence" value="ECO:0007669"/>
    <property type="project" value="TreeGrafter"/>
</dbReference>
<dbReference type="EMBL" id="CAJMWZ010004552">
    <property type="protein sequence ID" value="CAE6491339.1"/>
    <property type="molecule type" value="Genomic_DNA"/>
</dbReference>
<sequence>MAERVQFDSKSLFDLPNHEQFEFSTERTFNFMALPKRVPWASLIELDELCTWIYSEETGTTSKQLAKNRLCAWQVNCPLPHALESVLHFLNAILLDSDNTSTSTLCQVYALALIRFVNGLVDPLQQGVFARPIYSLAAQIGLPSWIVELRHRSTHEDLPSIEVLREATHQSMQWLLNRYFLPTLSPSNATESERIEIPPLDPLLVEYKAVMKTCLRDTSLQGRSKAEIEKLFKSFSAWIGDVSTLYAADLAVQGSESNLTDQKLRFATRKFCESLCDRNGLVPLSKSKRVPMSSPLGHPPNRDIWAPLIHHLDQNNDYFVEALLAHMLLVITNNVTAESDPTHLKTIASWVLWIVDTLGDGALRRDCVRNLLSSSGSGGGNFIAQNLVTSLTSQDESLKSLVADLLAIIKPKQAPWQTDSMKELEDRKCQLERMLLHNTQVKFVQHSFDSPIISEEQTQLPPGWHQIPQSSWVPCPMGTPI</sequence>
<evidence type="ECO:0000313" key="1">
    <source>
        <dbReference type="EMBL" id="CAE6491339.1"/>
    </source>
</evidence>
<gene>
    <name evidence="1" type="ORF">RDB_LOCUS84688</name>
</gene>
<dbReference type="PANTHER" id="PTHR15002:SF0">
    <property type="entry name" value="RIBOSOMAL BIOGENESIS PROTEIN LAS1L"/>
    <property type="match status" value="1"/>
</dbReference>
<comment type="caution">
    <text evidence="1">The sequence shown here is derived from an EMBL/GenBank/DDBJ whole genome shotgun (WGS) entry which is preliminary data.</text>
</comment>
<evidence type="ECO:0008006" key="3">
    <source>
        <dbReference type="Google" id="ProtNLM"/>
    </source>
</evidence>
<dbReference type="GO" id="GO:0000460">
    <property type="term" value="P:maturation of 5.8S rRNA"/>
    <property type="evidence" value="ECO:0007669"/>
    <property type="project" value="TreeGrafter"/>
</dbReference>
<dbReference type="PANTHER" id="PTHR15002">
    <property type="entry name" value="RIBOSOMAL BIOGENESIS PROTEIN LAS1L"/>
    <property type="match status" value="1"/>
</dbReference>
<dbReference type="GO" id="GO:0004519">
    <property type="term" value="F:endonuclease activity"/>
    <property type="evidence" value="ECO:0007669"/>
    <property type="project" value="InterPro"/>
</dbReference>
<accession>A0A8H3HA55</accession>
<dbReference type="AlphaFoldDB" id="A0A8H3HA55"/>
<proteinExistence type="predicted"/>
<organism evidence="1 2">
    <name type="scientific">Rhizoctonia solani</name>
    <dbReference type="NCBI Taxonomy" id="456999"/>
    <lineage>
        <taxon>Eukaryota</taxon>
        <taxon>Fungi</taxon>
        <taxon>Dikarya</taxon>
        <taxon>Basidiomycota</taxon>
        <taxon>Agaricomycotina</taxon>
        <taxon>Agaricomycetes</taxon>
        <taxon>Cantharellales</taxon>
        <taxon>Ceratobasidiaceae</taxon>
        <taxon>Rhizoctonia</taxon>
    </lineage>
</organism>
<name>A0A8H3HA55_9AGAM</name>
<dbReference type="GO" id="GO:0090730">
    <property type="term" value="C:Las1 complex"/>
    <property type="evidence" value="ECO:0007669"/>
    <property type="project" value="InterPro"/>
</dbReference>
<dbReference type="Pfam" id="PF04031">
    <property type="entry name" value="Las1"/>
    <property type="match status" value="1"/>
</dbReference>
<evidence type="ECO:0000313" key="2">
    <source>
        <dbReference type="Proteomes" id="UP000663850"/>
    </source>
</evidence>
<dbReference type="InterPro" id="IPR007174">
    <property type="entry name" value="Las1"/>
</dbReference>
<dbReference type="Proteomes" id="UP000663850">
    <property type="component" value="Unassembled WGS sequence"/>
</dbReference>
<protein>
    <recommendedName>
        <fullName evidence="3">Las1-domain-containing protein</fullName>
    </recommendedName>
</protein>
<dbReference type="GO" id="GO:0000470">
    <property type="term" value="P:maturation of LSU-rRNA"/>
    <property type="evidence" value="ECO:0007669"/>
    <property type="project" value="TreeGrafter"/>
</dbReference>
<reference evidence="1" key="1">
    <citation type="submission" date="2021-01" db="EMBL/GenBank/DDBJ databases">
        <authorList>
            <person name="Kaushik A."/>
        </authorList>
    </citation>
    <scope>NUCLEOTIDE SEQUENCE</scope>
    <source>
        <strain evidence="1">Type strain: AG8-Rh-89/</strain>
    </source>
</reference>